<dbReference type="Gene3D" id="3.20.20.140">
    <property type="entry name" value="Metal-dependent hydrolases"/>
    <property type="match status" value="1"/>
</dbReference>
<evidence type="ECO:0000259" key="2">
    <source>
        <dbReference type="Pfam" id="PF04909"/>
    </source>
</evidence>
<proteinExistence type="predicted"/>
<evidence type="ECO:0000313" key="4">
    <source>
        <dbReference type="Proteomes" id="UP000192707"/>
    </source>
</evidence>
<evidence type="ECO:0000256" key="1">
    <source>
        <dbReference type="ARBA" id="ARBA00023239"/>
    </source>
</evidence>
<dbReference type="InterPro" id="IPR032465">
    <property type="entry name" value="ACMSD"/>
</dbReference>
<dbReference type="Pfam" id="PF04909">
    <property type="entry name" value="Amidohydro_2"/>
    <property type="match status" value="1"/>
</dbReference>
<keyword evidence="1" id="KW-0456">Lyase</keyword>
<organism evidence="3 4">
    <name type="scientific">Mycobacterium arosiense ATCC BAA-1401 = DSM 45069</name>
    <dbReference type="NCBI Taxonomy" id="1265311"/>
    <lineage>
        <taxon>Bacteria</taxon>
        <taxon>Bacillati</taxon>
        <taxon>Actinomycetota</taxon>
        <taxon>Actinomycetes</taxon>
        <taxon>Mycobacteriales</taxon>
        <taxon>Mycobacteriaceae</taxon>
        <taxon>Mycobacterium</taxon>
        <taxon>Mycobacterium avium complex (MAC)</taxon>
    </lineage>
</organism>
<dbReference type="PANTHER" id="PTHR21240">
    <property type="entry name" value="2-AMINO-3-CARBOXYLMUCONATE-6-SEMIALDEHYDE DECARBOXYLASE"/>
    <property type="match status" value="1"/>
</dbReference>
<protein>
    <recommendedName>
        <fullName evidence="2">Amidohydrolase-related domain-containing protein</fullName>
    </recommendedName>
</protein>
<comment type="caution">
    <text evidence="3">The sequence shown here is derived from an EMBL/GenBank/DDBJ whole genome shotgun (WGS) entry which is preliminary data.</text>
</comment>
<dbReference type="PANTHER" id="PTHR21240:SF28">
    <property type="entry name" value="ISO-OROTATE DECARBOXYLASE (EUROFUNG)"/>
    <property type="match status" value="1"/>
</dbReference>
<dbReference type="GO" id="GO:0016787">
    <property type="term" value="F:hydrolase activity"/>
    <property type="evidence" value="ECO:0007669"/>
    <property type="project" value="InterPro"/>
</dbReference>
<dbReference type="GO" id="GO:0016831">
    <property type="term" value="F:carboxy-lyase activity"/>
    <property type="evidence" value="ECO:0007669"/>
    <property type="project" value="InterPro"/>
</dbReference>
<dbReference type="EMBL" id="MVHG01000051">
    <property type="protein sequence ID" value="ORA11657.1"/>
    <property type="molecule type" value="Genomic_DNA"/>
</dbReference>
<evidence type="ECO:0000313" key="3">
    <source>
        <dbReference type="EMBL" id="ORA11657.1"/>
    </source>
</evidence>
<feature type="domain" description="Amidohydrolase-related" evidence="2">
    <location>
        <begin position="83"/>
        <end position="374"/>
    </location>
</feature>
<dbReference type="Proteomes" id="UP000192707">
    <property type="component" value="Unassembled WGS sequence"/>
</dbReference>
<reference evidence="3 4" key="1">
    <citation type="submission" date="2016-12" db="EMBL/GenBank/DDBJ databases">
        <title>The new phylogeny of genus Mycobacterium.</title>
        <authorList>
            <person name="Tortoli E."/>
            <person name="Trovato A."/>
            <person name="Cirillo D.M."/>
        </authorList>
    </citation>
    <scope>NUCLEOTIDE SEQUENCE [LARGE SCALE GENOMIC DNA]</scope>
    <source>
        <strain evidence="3 4">DSM 45069</strain>
    </source>
</reference>
<sequence length="386" mass="42882">MPYLAGRLFYDADSHLMETQDWLSKHVDPAFREQIPPMNFDLIGNFGDALKALGADGAHPEAAARELESNIMGAKGYEALGASNPGERSRALDLLGVSAQLILSGLSVTQFLYHKDVDVKYAGTRAHNRAMAEFCADDPRMFGVGLVPLVDPERALTEAREAISLGCRAIWLRTMPDGDRSPGHNALDPFWAYLEETGTPFIVHIGAQNQQIKPAYMNNGRPMPKDFLGGGEVMRAKDYTIFHQLAEAWLSSLILDGVFDRFPRLRGAAIEFGGTWVPGFLHRLQSVVKGWGRAEPHLLAYERSPYEMAVDQLTFTPLPIENVGALIRATTPDIWMFGTDYPHIEGSRDPFGKMMSTMDDFDDSVLQKFFSANFAKMMGQRLPVPQ</sequence>
<keyword evidence="4" id="KW-1185">Reference proteome</keyword>
<dbReference type="SUPFAM" id="SSF51556">
    <property type="entry name" value="Metallo-dependent hydrolases"/>
    <property type="match status" value="1"/>
</dbReference>
<name>A0A1W9ZBV1_MYCAI</name>
<accession>A0A1W9ZBV1</accession>
<dbReference type="GO" id="GO:0019748">
    <property type="term" value="P:secondary metabolic process"/>
    <property type="evidence" value="ECO:0007669"/>
    <property type="project" value="TreeGrafter"/>
</dbReference>
<dbReference type="GO" id="GO:0005737">
    <property type="term" value="C:cytoplasm"/>
    <property type="evidence" value="ECO:0007669"/>
    <property type="project" value="TreeGrafter"/>
</dbReference>
<gene>
    <name evidence="3" type="ORF">BST14_18250</name>
</gene>
<dbReference type="InterPro" id="IPR006680">
    <property type="entry name" value="Amidohydro-rel"/>
</dbReference>
<dbReference type="InterPro" id="IPR032466">
    <property type="entry name" value="Metal_Hydrolase"/>
</dbReference>
<dbReference type="AlphaFoldDB" id="A0A1W9ZBV1"/>